<protein>
    <submittedName>
        <fullName evidence="1">Uncharacterized protein</fullName>
    </submittedName>
</protein>
<evidence type="ECO:0000313" key="1">
    <source>
        <dbReference type="EMBL" id="KFO26537.1"/>
    </source>
</evidence>
<name>A0A091D634_FUKDA</name>
<sequence length="70" mass="8084">MEQESAATDTGNADLLDSDDEKQQYEYVFDQLKCCKMVKQPNGIIQSFVIKYTAVVKCWFILNVQYLVII</sequence>
<dbReference type="AlphaFoldDB" id="A0A091D634"/>
<dbReference type="EMBL" id="KN123157">
    <property type="protein sequence ID" value="KFO26537.1"/>
    <property type="molecule type" value="Genomic_DNA"/>
</dbReference>
<proteinExistence type="predicted"/>
<evidence type="ECO:0000313" key="2">
    <source>
        <dbReference type="Proteomes" id="UP000028990"/>
    </source>
</evidence>
<organism evidence="1 2">
    <name type="scientific">Fukomys damarensis</name>
    <name type="common">Damaraland mole rat</name>
    <name type="synonym">Cryptomys damarensis</name>
    <dbReference type="NCBI Taxonomy" id="885580"/>
    <lineage>
        <taxon>Eukaryota</taxon>
        <taxon>Metazoa</taxon>
        <taxon>Chordata</taxon>
        <taxon>Craniata</taxon>
        <taxon>Vertebrata</taxon>
        <taxon>Euteleostomi</taxon>
        <taxon>Mammalia</taxon>
        <taxon>Eutheria</taxon>
        <taxon>Euarchontoglires</taxon>
        <taxon>Glires</taxon>
        <taxon>Rodentia</taxon>
        <taxon>Hystricomorpha</taxon>
        <taxon>Bathyergidae</taxon>
        <taxon>Fukomys</taxon>
    </lineage>
</organism>
<keyword evidence="2" id="KW-1185">Reference proteome</keyword>
<dbReference type="Proteomes" id="UP000028990">
    <property type="component" value="Unassembled WGS sequence"/>
</dbReference>
<accession>A0A091D634</accession>
<gene>
    <name evidence="1" type="ORF">H920_12066</name>
</gene>
<reference evidence="1 2" key="1">
    <citation type="submission" date="2013-11" db="EMBL/GenBank/DDBJ databases">
        <title>The Damaraland mole rat (Fukomys damarensis) genome and evolution of African mole rats.</title>
        <authorList>
            <person name="Gladyshev V.N."/>
            <person name="Fang X."/>
        </authorList>
    </citation>
    <scope>NUCLEOTIDE SEQUENCE [LARGE SCALE GENOMIC DNA]</scope>
    <source>
        <tissue evidence="1">Liver</tissue>
    </source>
</reference>